<dbReference type="HOGENOM" id="CLU_1490493_0_0_1"/>
<feature type="compositionally biased region" description="Basic and acidic residues" evidence="1">
    <location>
        <begin position="1"/>
        <end position="15"/>
    </location>
</feature>
<accession>E9HQV2</accession>
<proteinExistence type="predicted"/>
<feature type="compositionally biased region" description="Basic and acidic residues" evidence="1">
    <location>
        <begin position="22"/>
        <end position="33"/>
    </location>
</feature>
<dbReference type="EMBL" id="GL732726">
    <property type="protein sequence ID" value="EFX65883.1"/>
    <property type="molecule type" value="Genomic_DNA"/>
</dbReference>
<reference evidence="2 3" key="1">
    <citation type="journal article" date="2011" name="Science">
        <title>The ecoresponsive genome of Daphnia pulex.</title>
        <authorList>
            <person name="Colbourne J.K."/>
            <person name="Pfrender M.E."/>
            <person name="Gilbert D."/>
            <person name="Thomas W.K."/>
            <person name="Tucker A."/>
            <person name="Oakley T.H."/>
            <person name="Tokishita S."/>
            <person name="Aerts A."/>
            <person name="Arnold G.J."/>
            <person name="Basu M.K."/>
            <person name="Bauer D.J."/>
            <person name="Caceres C.E."/>
            <person name="Carmel L."/>
            <person name="Casola C."/>
            <person name="Choi J.H."/>
            <person name="Detter J.C."/>
            <person name="Dong Q."/>
            <person name="Dusheyko S."/>
            <person name="Eads B.D."/>
            <person name="Frohlich T."/>
            <person name="Geiler-Samerotte K.A."/>
            <person name="Gerlach D."/>
            <person name="Hatcher P."/>
            <person name="Jogdeo S."/>
            <person name="Krijgsveld J."/>
            <person name="Kriventseva E.V."/>
            <person name="Kultz D."/>
            <person name="Laforsch C."/>
            <person name="Lindquist E."/>
            <person name="Lopez J."/>
            <person name="Manak J.R."/>
            <person name="Muller J."/>
            <person name="Pangilinan J."/>
            <person name="Patwardhan R.P."/>
            <person name="Pitluck S."/>
            <person name="Pritham E.J."/>
            <person name="Rechtsteiner A."/>
            <person name="Rho M."/>
            <person name="Rogozin I.B."/>
            <person name="Sakarya O."/>
            <person name="Salamov A."/>
            <person name="Schaack S."/>
            <person name="Shapiro H."/>
            <person name="Shiga Y."/>
            <person name="Skalitzky C."/>
            <person name="Smith Z."/>
            <person name="Souvorov A."/>
            <person name="Sung W."/>
            <person name="Tang Z."/>
            <person name="Tsuchiya D."/>
            <person name="Tu H."/>
            <person name="Vos H."/>
            <person name="Wang M."/>
            <person name="Wolf Y.I."/>
            <person name="Yamagata H."/>
            <person name="Yamada T."/>
            <person name="Ye Y."/>
            <person name="Shaw J.R."/>
            <person name="Andrews J."/>
            <person name="Crease T.J."/>
            <person name="Tang H."/>
            <person name="Lucas S.M."/>
            <person name="Robertson H.M."/>
            <person name="Bork P."/>
            <person name="Koonin E.V."/>
            <person name="Zdobnov E.M."/>
            <person name="Grigoriev I.V."/>
            <person name="Lynch M."/>
            <person name="Boore J.L."/>
        </authorList>
    </citation>
    <scope>NUCLEOTIDE SEQUENCE [LARGE SCALE GENOMIC DNA]</scope>
</reference>
<evidence type="ECO:0000313" key="3">
    <source>
        <dbReference type="Proteomes" id="UP000000305"/>
    </source>
</evidence>
<keyword evidence="3" id="KW-1185">Reference proteome</keyword>
<organism evidence="2 3">
    <name type="scientific">Daphnia pulex</name>
    <name type="common">Water flea</name>
    <dbReference type="NCBI Taxonomy" id="6669"/>
    <lineage>
        <taxon>Eukaryota</taxon>
        <taxon>Metazoa</taxon>
        <taxon>Ecdysozoa</taxon>
        <taxon>Arthropoda</taxon>
        <taxon>Crustacea</taxon>
        <taxon>Branchiopoda</taxon>
        <taxon>Diplostraca</taxon>
        <taxon>Cladocera</taxon>
        <taxon>Anomopoda</taxon>
        <taxon>Daphniidae</taxon>
        <taxon>Daphnia</taxon>
    </lineage>
</organism>
<dbReference type="InParanoid" id="E9HQV2"/>
<sequence length="181" mass="20819">MFPLRDAENKKKLDRSMIPGVRGDDEQRPDRKASRYQTGHAASSGYTAFHSEIVSQKSGSAESVRFYLRLADDIGFTIPTHSVFRSPLCRTTTVEPYRPPEDATFRAINGLQQPRKYRLPMGCTHIHKLWKFSRSDFDWIISDLQSAETTSSHPNHRKRYCNDSPRLPYVLSPYLSNREVA</sequence>
<dbReference type="Proteomes" id="UP000000305">
    <property type="component" value="Unassembled WGS sequence"/>
</dbReference>
<feature type="region of interest" description="Disordered" evidence="1">
    <location>
        <begin position="1"/>
        <end position="39"/>
    </location>
</feature>
<dbReference type="KEGG" id="dpx:DAPPUDRAFT_264084"/>
<dbReference type="AlphaFoldDB" id="E9HQV2"/>
<evidence type="ECO:0000256" key="1">
    <source>
        <dbReference type="SAM" id="MobiDB-lite"/>
    </source>
</evidence>
<name>E9HQV2_DAPPU</name>
<evidence type="ECO:0000313" key="2">
    <source>
        <dbReference type="EMBL" id="EFX65883.1"/>
    </source>
</evidence>
<gene>
    <name evidence="2" type="ORF">DAPPUDRAFT_264084</name>
</gene>
<protein>
    <submittedName>
        <fullName evidence="2">Uncharacterized protein</fullName>
    </submittedName>
</protein>